<dbReference type="Proteomes" id="UP000093779">
    <property type="component" value="Unassembled WGS sequence"/>
</dbReference>
<proteinExistence type="predicted"/>
<reference evidence="4 7" key="2">
    <citation type="submission" date="2015-06" db="EMBL/GenBank/DDBJ databases">
        <title>Genome sequence of Mycobacterium conceptionense strain MLE.</title>
        <authorList>
            <person name="Greninger A.L."/>
            <person name="Cunningham G."/>
            <person name="Chiu C.Y."/>
            <person name="Miller S."/>
        </authorList>
    </citation>
    <scope>NUCLEOTIDE SEQUENCE [LARGE SCALE GENOMIC DNA]</scope>
    <source>
        <strain evidence="4 7">MLE</strain>
    </source>
</reference>
<keyword evidence="10" id="KW-1185">Reference proteome</keyword>
<evidence type="ECO:0000313" key="6">
    <source>
        <dbReference type="EMBL" id="ORV21692.1"/>
    </source>
</evidence>
<gene>
    <name evidence="5" type="ORF">A5726_16670</name>
    <name evidence="4" type="ORF">ACT17_32500</name>
    <name evidence="6" type="ORF">AWB98_26935</name>
    <name evidence="3" type="ORF">BN970_06911</name>
</gene>
<dbReference type="SUPFAM" id="SSF56959">
    <property type="entry name" value="Leukocidin-like"/>
    <property type="match status" value="1"/>
</dbReference>
<dbReference type="EMBL" id="CTEF01000009">
    <property type="protein sequence ID" value="CQD25113.1"/>
    <property type="molecule type" value="Genomic_DNA"/>
</dbReference>
<evidence type="ECO:0000256" key="2">
    <source>
        <dbReference type="SAM" id="SignalP"/>
    </source>
</evidence>
<reference evidence="5 8" key="4">
    <citation type="submission" date="2016-06" db="EMBL/GenBank/DDBJ databases">
        <authorList>
            <person name="Kjaerup R.B."/>
            <person name="Dalgaard T.S."/>
            <person name="Juul-Madsen H.R."/>
        </authorList>
    </citation>
    <scope>NUCLEOTIDE SEQUENCE [LARGE SCALE GENOMIC DNA]</scope>
    <source>
        <strain evidence="5 8">ACS1953</strain>
    </source>
</reference>
<feature type="chain" id="PRO_5015041543" evidence="2">
    <location>
        <begin position="24"/>
        <end position="226"/>
    </location>
</feature>
<dbReference type="InterPro" id="IPR036435">
    <property type="entry name" value="Leukocidin/porin_MspA_sf"/>
</dbReference>
<evidence type="ECO:0000256" key="1">
    <source>
        <dbReference type="ARBA" id="ARBA00022729"/>
    </source>
</evidence>
<dbReference type="AlphaFoldDB" id="A0A0J8U0C0"/>
<dbReference type="Pfam" id="PF09203">
    <property type="entry name" value="MspA"/>
    <property type="match status" value="1"/>
</dbReference>
<dbReference type="Proteomes" id="UP000193811">
    <property type="component" value="Unassembled WGS sequence"/>
</dbReference>
<evidence type="ECO:0000313" key="10">
    <source>
        <dbReference type="Proteomes" id="UP000193811"/>
    </source>
</evidence>
<evidence type="ECO:0000313" key="3">
    <source>
        <dbReference type="EMBL" id="CQD25113.1"/>
    </source>
</evidence>
<feature type="signal peptide" evidence="2">
    <location>
        <begin position="1"/>
        <end position="23"/>
    </location>
</feature>
<dbReference type="GeneID" id="44299141"/>
<reference evidence="3 9" key="1">
    <citation type="submission" date="2015-03" db="EMBL/GenBank/DDBJ databases">
        <authorList>
            <person name="Murphy D."/>
        </authorList>
    </citation>
    <scope>NUCLEOTIDE SEQUENCE [LARGE SCALE GENOMIC DNA]</scope>
    <source>
        <strain evidence="3 9">D16</strain>
    </source>
</reference>
<evidence type="ECO:0000313" key="8">
    <source>
        <dbReference type="Proteomes" id="UP000093779"/>
    </source>
</evidence>
<reference evidence="6 10" key="3">
    <citation type="submission" date="2016-01" db="EMBL/GenBank/DDBJ databases">
        <title>The new phylogeny of the genus Mycobacterium.</title>
        <authorList>
            <person name="Tarcisio F."/>
            <person name="Conor M."/>
            <person name="Antonella G."/>
            <person name="Elisabetta G."/>
            <person name="Giulia F.S."/>
            <person name="Sara T."/>
            <person name="Anna F."/>
            <person name="Clotilde B."/>
            <person name="Roberto B."/>
            <person name="Veronica D.S."/>
            <person name="Fabio R."/>
            <person name="Monica P."/>
            <person name="Olivier J."/>
            <person name="Enrico T."/>
            <person name="Nicola S."/>
        </authorList>
    </citation>
    <scope>NUCLEOTIDE SEQUENCE [LARGE SCALE GENOMIC DNA]</scope>
    <source>
        <strain evidence="6 10">CCUG 50187</strain>
    </source>
</reference>
<dbReference type="EMBL" id="LZHX01000056">
    <property type="protein sequence ID" value="OBF19950.1"/>
    <property type="molecule type" value="Genomic_DNA"/>
</dbReference>
<evidence type="ECO:0000313" key="9">
    <source>
        <dbReference type="Proteomes" id="UP000182227"/>
    </source>
</evidence>
<protein>
    <submittedName>
        <fullName evidence="3">MspA protein</fullName>
    </submittedName>
</protein>
<sequence length="226" mass="22369">MLKTLAALTAAYSLAAATPLAGANPTEGQPVPVMPAADGAAPAVEASGAVPSSAPGVLTTPEGWVLSVAASDETQQSVAPLTTALSSREYVVGGSFMGTVKGAGTAALAGGVLEAGYQIGCGVNADVVDARFGGSLTPSGSLGGSPSLGGNLFAQIRPTLKPGTTTIVPVTKMDYKGDSARVTITALRIKIDSCVGQSFIRSYATFTSATADTQDVVSYVGVTKAV</sequence>
<evidence type="ECO:0000313" key="5">
    <source>
        <dbReference type="EMBL" id="OBF19950.1"/>
    </source>
</evidence>
<keyword evidence="1 2" id="KW-0732">Signal</keyword>
<organism evidence="4 7">
    <name type="scientific">Mycolicibacterium conceptionense</name>
    <dbReference type="NCBI Taxonomy" id="451644"/>
    <lineage>
        <taxon>Bacteria</taxon>
        <taxon>Bacillati</taxon>
        <taxon>Actinomycetota</taxon>
        <taxon>Actinomycetes</taxon>
        <taxon>Mycobacteriales</taxon>
        <taxon>Mycobacteriaceae</taxon>
        <taxon>Mycolicibacterium</taxon>
    </lineage>
</organism>
<dbReference type="PATRIC" id="fig|451644.5.peg.6674"/>
<name>A0A0J8U0C0_9MYCO</name>
<dbReference type="Proteomes" id="UP000182227">
    <property type="component" value="Unassembled WGS sequence"/>
</dbReference>
<dbReference type="Proteomes" id="UP000037594">
    <property type="component" value="Unassembled WGS sequence"/>
</dbReference>
<dbReference type="EMBL" id="LFOD01000063">
    <property type="protein sequence ID" value="KMV13980.1"/>
    <property type="molecule type" value="Genomic_DNA"/>
</dbReference>
<accession>A0A0J8U0C0</accession>
<dbReference type="InterPro" id="IPR015286">
    <property type="entry name" value="Porin_fam_mycobact-type"/>
</dbReference>
<dbReference type="EMBL" id="LQOP01000029">
    <property type="protein sequence ID" value="ORV21692.1"/>
    <property type="molecule type" value="Genomic_DNA"/>
</dbReference>
<dbReference type="Gene3D" id="2.60.40.1650">
    <property type="entry name" value="Porin MspA (Ig-like beta-sandwich domain)"/>
    <property type="match status" value="1"/>
</dbReference>
<evidence type="ECO:0000313" key="4">
    <source>
        <dbReference type="EMBL" id="KMV13980.1"/>
    </source>
</evidence>
<dbReference type="RefSeq" id="WP_043369375.1">
    <property type="nucleotide sequence ID" value="NZ_AGSZ01000405.1"/>
</dbReference>
<evidence type="ECO:0000313" key="7">
    <source>
        <dbReference type="Proteomes" id="UP000037594"/>
    </source>
</evidence>